<evidence type="ECO:0000313" key="3">
    <source>
        <dbReference type="EMBL" id="KUG28363.1"/>
    </source>
</evidence>
<organism evidence="3">
    <name type="scientific">hydrocarbon metagenome</name>
    <dbReference type="NCBI Taxonomy" id="938273"/>
    <lineage>
        <taxon>unclassified sequences</taxon>
        <taxon>metagenomes</taxon>
        <taxon>ecological metagenomes</taxon>
    </lineage>
</organism>
<keyword evidence="1" id="KW-0732">Signal</keyword>
<keyword evidence="3" id="KW-0675">Receptor</keyword>
<reference evidence="3" key="1">
    <citation type="journal article" date="2015" name="Proc. Natl. Acad. Sci. U.S.A.">
        <title>Networks of energetic and metabolic interactions define dynamics in microbial communities.</title>
        <authorList>
            <person name="Embree M."/>
            <person name="Liu J.K."/>
            <person name="Al-Bassam M.M."/>
            <person name="Zengler K."/>
        </authorList>
    </citation>
    <scope>NUCLEOTIDE SEQUENCE</scope>
</reference>
<dbReference type="PANTHER" id="PTHR47235">
    <property type="entry name" value="BLR6548 PROTEIN"/>
    <property type="match status" value="1"/>
</dbReference>
<evidence type="ECO:0000256" key="1">
    <source>
        <dbReference type="ARBA" id="ARBA00022729"/>
    </source>
</evidence>
<dbReference type="Pfam" id="PF13458">
    <property type="entry name" value="Peripla_BP_6"/>
    <property type="match status" value="1"/>
</dbReference>
<proteinExistence type="predicted"/>
<name>A0A0W8G5D6_9ZZZZ</name>
<feature type="domain" description="Leucine-binding protein" evidence="2">
    <location>
        <begin position="24"/>
        <end position="391"/>
    </location>
</feature>
<dbReference type="InterPro" id="IPR028082">
    <property type="entry name" value="Peripla_BP_I"/>
</dbReference>
<dbReference type="InterPro" id="IPR028081">
    <property type="entry name" value="Leu-bd"/>
</dbReference>
<comment type="caution">
    <text evidence="3">The sequence shown here is derived from an EMBL/GenBank/DDBJ whole genome shotgun (WGS) entry which is preliminary data.</text>
</comment>
<dbReference type="CDD" id="cd19978">
    <property type="entry name" value="PBP1_ABC_ligand_binding-like"/>
    <property type="match status" value="1"/>
</dbReference>
<dbReference type="Gene3D" id="3.40.50.2300">
    <property type="match status" value="2"/>
</dbReference>
<dbReference type="AlphaFoldDB" id="A0A0W8G5D6"/>
<accession>A0A0W8G5D6</accession>
<gene>
    <name evidence="3" type="ORF">ASZ90_001773</name>
</gene>
<protein>
    <submittedName>
        <fullName evidence="3">Extracellular ligand-binding receptor</fullName>
    </submittedName>
</protein>
<dbReference type="EMBL" id="LNQE01000228">
    <property type="protein sequence ID" value="KUG28363.1"/>
    <property type="molecule type" value="Genomic_DNA"/>
</dbReference>
<dbReference type="PANTHER" id="PTHR47235:SF1">
    <property type="entry name" value="BLR6548 PROTEIN"/>
    <property type="match status" value="1"/>
</dbReference>
<sequence length="406" mass="44386">MALAALLMLCPAGFPAFAAGSGDIRLGMSAGFHGPTRGLAVELYRGAMAYFEHVNATGGVDGKKIVLLARNDDYDPLPAVENTIALVGDDVVALFSYLGTPTVTRVLPLLKSFGAKDIRLFFPFSGAQPQREPPYDRYVFNLRASYRAEVKALVDALARVGRTKLAVFYQADAYGRSGWDGARRALAEHGLSIVAEATYRRGTPFEADMRPQVEALGKMAPDAVISVGAYPACAAFIRDARAAGLDVPIANVSFVGSDLLLRLLLQEGPRIGRDLTENLINSQVVPSYEDFTLPAVRQYRRLMEAYGDRLPLDLVRGEYHPFRFSQVGFEGFLNAKVMVEILRRMPDPLDRSQLCAAAEGLGDLDIGIGEPVRFGPDKHDGLDRVFLTHVVNDQFVPIRDFSVFAK</sequence>
<dbReference type="SUPFAM" id="SSF53822">
    <property type="entry name" value="Periplasmic binding protein-like I"/>
    <property type="match status" value="1"/>
</dbReference>
<evidence type="ECO:0000259" key="2">
    <source>
        <dbReference type="Pfam" id="PF13458"/>
    </source>
</evidence>